<dbReference type="InterPro" id="IPR052021">
    <property type="entry name" value="Type-I_RS_S_subunit"/>
</dbReference>
<dbReference type="GO" id="GO:0003677">
    <property type="term" value="F:DNA binding"/>
    <property type="evidence" value="ECO:0007669"/>
    <property type="project" value="UniProtKB-KW"/>
</dbReference>
<evidence type="ECO:0000313" key="4">
    <source>
        <dbReference type="Proteomes" id="UP000718821"/>
    </source>
</evidence>
<evidence type="ECO:0000256" key="2">
    <source>
        <dbReference type="ARBA" id="ARBA00023125"/>
    </source>
</evidence>
<keyword evidence="1" id="KW-0680">Restriction system</keyword>
<dbReference type="AlphaFoldDB" id="A0A939B9L5"/>
<comment type="caution">
    <text evidence="3">The sequence shown here is derived from an EMBL/GenBank/DDBJ whole genome shotgun (WGS) entry which is preliminary data.</text>
</comment>
<protein>
    <recommendedName>
        <fullName evidence="5">Type I restriction modification DNA specificity domain-containing protein</fullName>
    </recommendedName>
</protein>
<gene>
    <name evidence="3" type="ORF">H7U32_03310</name>
</gene>
<evidence type="ECO:0000313" key="3">
    <source>
        <dbReference type="EMBL" id="MBM6699365.1"/>
    </source>
</evidence>
<dbReference type="Proteomes" id="UP000718821">
    <property type="component" value="Unassembled WGS sequence"/>
</dbReference>
<dbReference type="InterPro" id="IPR044946">
    <property type="entry name" value="Restrct_endonuc_typeI_TRD_sf"/>
</dbReference>
<organism evidence="3 4">
    <name type="scientific">Bifidobacterium pullorum subsp. saeculare</name>
    <dbReference type="NCBI Taxonomy" id="78257"/>
    <lineage>
        <taxon>Bacteria</taxon>
        <taxon>Bacillati</taxon>
        <taxon>Actinomycetota</taxon>
        <taxon>Actinomycetes</taxon>
        <taxon>Bifidobacteriales</taxon>
        <taxon>Bifidobacteriaceae</taxon>
        <taxon>Bifidobacterium</taxon>
    </lineage>
</organism>
<keyword evidence="2" id="KW-0238">DNA-binding</keyword>
<dbReference type="Gene3D" id="3.90.220.20">
    <property type="entry name" value="DNA methylase specificity domains"/>
    <property type="match status" value="1"/>
</dbReference>
<evidence type="ECO:0000256" key="1">
    <source>
        <dbReference type="ARBA" id="ARBA00022747"/>
    </source>
</evidence>
<dbReference type="RefSeq" id="WP_204468035.1">
    <property type="nucleotide sequence ID" value="NZ_JACLYU010000003.1"/>
</dbReference>
<proteinExistence type="predicted"/>
<name>A0A939B9L5_9BIFI</name>
<dbReference type="SUPFAM" id="SSF116734">
    <property type="entry name" value="DNA methylase specificity domain"/>
    <property type="match status" value="1"/>
</dbReference>
<accession>A0A939B9L5</accession>
<dbReference type="PANTHER" id="PTHR30408">
    <property type="entry name" value="TYPE-1 RESTRICTION ENZYME ECOKI SPECIFICITY PROTEIN"/>
    <property type="match status" value="1"/>
</dbReference>
<sequence length="282" mass="32243">METVVDLEFSERFASSTTTTPLKNVLAISTKSLNPQQHMSEIWEHYSIPAFDESHWPVFESANEIKSNKYIVDRNSILVSKLNPSIKRVWVPTCLTDKAVCSTEFIVYKPLEPQYKSFYCAVINSKKFTSYLLEHVTGSTGSRQRTQPKATLDFPMPNPDQAEIEAFCDFANPIYQQIQTKEIESQRLSSLRNALLPKLMSGEIDVSKVESFMPPNNHLSLLMTWNILKTAAMLTDWLAVVLSTRCCGCDSVLGMLELRSTEFRFHRSGVNIIVEFRMWRNP</sequence>
<keyword evidence="4" id="KW-1185">Reference proteome</keyword>
<dbReference type="PANTHER" id="PTHR30408:SF13">
    <property type="entry name" value="TYPE I RESTRICTION ENZYME HINDI SPECIFICITY SUBUNIT"/>
    <property type="match status" value="1"/>
</dbReference>
<reference evidence="3" key="2">
    <citation type="journal article" date="2021" name="Sci. Rep.">
        <title>The distribution of antibiotic resistance genes in chicken gut microbiota commensals.</title>
        <authorList>
            <person name="Juricova H."/>
            <person name="Matiasovicova J."/>
            <person name="Kubasova T."/>
            <person name="Cejkova D."/>
            <person name="Rychlik I."/>
        </authorList>
    </citation>
    <scope>NUCLEOTIDE SEQUENCE</scope>
    <source>
        <strain evidence="3">An836</strain>
    </source>
</reference>
<dbReference type="EMBL" id="JACLYU010000003">
    <property type="protein sequence ID" value="MBM6699365.1"/>
    <property type="molecule type" value="Genomic_DNA"/>
</dbReference>
<evidence type="ECO:0008006" key="5">
    <source>
        <dbReference type="Google" id="ProtNLM"/>
    </source>
</evidence>
<dbReference type="GO" id="GO:0009307">
    <property type="term" value="P:DNA restriction-modification system"/>
    <property type="evidence" value="ECO:0007669"/>
    <property type="project" value="UniProtKB-KW"/>
</dbReference>
<reference evidence="3" key="1">
    <citation type="submission" date="2020-08" db="EMBL/GenBank/DDBJ databases">
        <authorList>
            <person name="Cejkova D."/>
            <person name="Kubasova T."/>
            <person name="Jahodarova E."/>
            <person name="Rychlik I."/>
        </authorList>
    </citation>
    <scope>NUCLEOTIDE SEQUENCE</scope>
    <source>
        <strain evidence="3">An836</strain>
    </source>
</reference>